<feature type="domain" description="ER-bound oxygenase mpaB/mpaB'/Rubber oxygenase catalytic" evidence="1">
    <location>
        <begin position="23"/>
        <end position="226"/>
    </location>
</feature>
<dbReference type="InterPro" id="IPR046366">
    <property type="entry name" value="MPAB"/>
</dbReference>
<reference evidence="2 3" key="1">
    <citation type="submission" date="2017-06" db="EMBL/GenBank/DDBJ databases">
        <title>Draft genome sequence of a variant of Elsinoe murrayae.</title>
        <authorList>
            <person name="Cheng Q."/>
        </authorList>
    </citation>
    <scope>NUCLEOTIDE SEQUENCE [LARGE SCALE GENOMIC DNA]</scope>
    <source>
        <strain evidence="2 3">CQ-2017a</strain>
    </source>
</reference>
<dbReference type="EMBL" id="NKHZ01000043">
    <property type="protein sequence ID" value="PNS18193.1"/>
    <property type="molecule type" value="Genomic_DNA"/>
</dbReference>
<dbReference type="OrthoDB" id="545169at2759"/>
<name>A0A2K1QTI1_9PEZI</name>
<dbReference type="AlphaFoldDB" id="A0A2K1QTI1"/>
<dbReference type="GO" id="GO:0016491">
    <property type="term" value="F:oxidoreductase activity"/>
    <property type="evidence" value="ECO:0007669"/>
    <property type="project" value="InterPro"/>
</dbReference>
<organism evidence="2 3">
    <name type="scientific">Sphaceloma murrayae</name>
    <dbReference type="NCBI Taxonomy" id="2082308"/>
    <lineage>
        <taxon>Eukaryota</taxon>
        <taxon>Fungi</taxon>
        <taxon>Dikarya</taxon>
        <taxon>Ascomycota</taxon>
        <taxon>Pezizomycotina</taxon>
        <taxon>Dothideomycetes</taxon>
        <taxon>Dothideomycetidae</taxon>
        <taxon>Myriangiales</taxon>
        <taxon>Elsinoaceae</taxon>
        <taxon>Sphaceloma</taxon>
    </lineage>
</organism>
<proteinExistence type="predicted"/>
<dbReference type="PANTHER" id="PTHR36124">
    <property type="match status" value="1"/>
</dbReference>
<protein>
    <recommendedName>
        <fullName evidence="1">ER-bound oxygenase mpaB/mpaB'/Rubber oxygenase catalytic domain-containing protein</fullName>
    </recommendedName>
</protein>
<evidence type="ECO:0000313" key="3">
    <source>
        <dbReference type="Proteomes" id="UP000243797"/>
    </source>
</evidence>
<sequence length="250" mass="28233">MFSGSVFFALFKTYGIPSISQLLVATGQLASDDTASKRAADTGVILTEVVLHHPLDKRAIDGIARMNFLHNRYRKSGKISDDDMLYTLSLFVLEPIRWTARFEWREVSEVKRCAMGVYWRWMGEAMEIPFTPLPSCQDGWRDGLHFLEELEGFSRHYETLHMIPAESNELVAKGTIKTALTNIPRALHGLAQGIVSALLEPRLRRAMRFADPSRSSVQLLHIVMWARKMNGHSTSALATTHDVAQALVHR</sequence>
<dbReference type="InParanoid" id="A0A2K1QTI1"/>
<dbReference type="Pfam" id="PF09995">
    <property type="entry name" value="MPAB_Lcp_cat"/>
    <property type="match status" value="1"/>
</dbReference>
<dbReference type="STRING" id="2082308.A0A2K1QTI1"/>
<dbReference type="InterPro" id="IPR018713">
    <property type="entry name" value="MPAB/Lcp_cat_dom"/>
</dbReference>
<dbReference type="PANTHER" id="PTHR36124:SF1">
    <property type="entry name" value="ER-BOUND OXYGENASE MPAB_MPAB'_RUBBER OXYGENASE CATALYTIC DOMAIN-CONTAINING PROTEIN"/>
    <property type="match status" value="1"/>
</dbReference>
<comment type="caution">
    <text evidence="2">The sequence shown here is derived from an EMBL/GenBank/DDBJ whole genome shotgun (WGS) entry which is preliminary data.</text>
</comment>
<gene>
    <name evidence="2" type="ORF">CAC42_7562</name>
</gene>
<evidence type="ECO:0000313" key="2">
    <source>
        <dbReference type="EMBL" id="PNS18193.1"/>
    </source>
</evidence>
<keyword evidence="3" id="KW-1185">Reference proteome</keyword>
<dbReference type="Proteomes" id="UP000243797">
    <property type="component" value="Unassembled WGS sequence"/>
</dbReference>
<evidence type="ECO:0000259" key="1">
    <source>
        <dbReference type="Pfam" id="PF09995"/>
    </source>
</evidence>
<accession>A0A2K1QTI1</accession>